<reference evidence="1" key="2">
    <citation type="submission" date="2020-09" db="EMBL/GenBank/DDBJ databases">
        <authorList>
            <person name="Sun Q."/>
            <person name="Zhou Y."/>
        </authorList>
    </citation>
    <scope>NUCLEOTIDE SEQUENCE</scope>
    <source>
        <strain evidence="1">CGMCC 4.5737</strain>
    </source>
</reference>
<proteinExistence type="predicted"/>
<accession>A0A8J3CHS3</accession>
<reference evidence="1" key="1">
    <citation type="journal article" date="2014" name="Int. J. Syst. Evol. Microbiol.">
        <title>Complete genome sequence of Corynebacterium casei LMG S-19264T (=DSM 44701T), isolated from a smear-ripened cheese.</title>
        <authorList>
            <consortium name="US DOE Joint Genome Institute (JGI-PGF)"/>
            <person name="Walter F."/>
            <person name="Albersmeier A."/>
            <person name="Kalinowski J."/>
            <person name="Ruckert C."/>
        </authorList>
    </citation>
    <scope>NUCLEOTIDE SEQUENCE</scope>
    <source>
        <strain evidence="1">CGMCC 4.5737</strain>
    </source>
</reference>
<comment type="caution">
    <text evidence="1">The sequence shown here is derived from an EMBL/GenBank/DDBJ whole genome shotgun (WGS) entry which is preliminary data.</text>
</comment>
<dbReference type="EMBL" id="BMMK01000038">
    <property type="protein sequence ID" value="GGM77272.1"/>
    <property type="molecule type" value="Genomic_DNA"/>
</dbReference>
<evidence type="ECO:0000313" key="1">
    <source>
        <dbReference type="EMBL" id="GGM77272.1"/>
    </source>
</evidence>
<dbReference type="AlphaFoldDB" id="A0A8J3CHS3"/>
<dbReference type="Proteomes" id="UP000637578">
    <property type="component" value="Unassembled WGS sequence"/>
</dbReference>
<sequence>MNHNDNTYECSEHNRCPGPHAPHLGGYSVCDCPSCHAKGRFNCTPAPGAVLRENTDPVPNLALGRLRGLLQRAEDDGDAA</sequence>
<organism evidence="1 2">
    <name type="scientific">Longimycelium tulufanense</name>
    <dbReference type="NCBI Taxonomy" id="907463"/>
    <lineage>
        <taxon>Bacteria</taxon>
        <taxon>Bacillati</taxon>
        <taxon>Actinomycetota</taxon>
        <taxon>Actinomycetes</taxon>
        <taxon>Pseudonocardiales</taxon>
        <taxon>Pseudonocardiaceae</taxon>
        <taxon>Longimycelium</taxon>
    </lineage>
</organism>
<evidence type="ECO:0000313" key="2">
    <source>
        <dbReference type="Proteomes" id="UP000637578"/>
    </source>
</evidence>
<keyword evidence="2" id="KW-1185">Reference proteome</keyword>
<dbReference type="RefSeq" id="WP_189061324.1">
    <property type="nucleotide sequence ID" value="NZ_BMMK01000038.1"/>
</dbReference>
<protein>
    <submittedName>
        <fullName evidence="1">Uncharacterized protein</fullName>
    </submittedName>
</protein>
<gene>
    <name evidence="1" type="ORF">GCM10012275_54910</name>
</gene>
<name>A0A8J3CHS3_9PSEU</name>